<dbReference type="PROSITE" id="PS51848">
    <property type="entry name" value="BMERB"/>
    <property type="match status" value="1"/>
</dbReference>
<keyword evidence="7" id="KW-1185">Reference proteome</keyword>
<dbReference type="InterPro" id="IPR022735">
    <property type="entry name" value="bMERB_dom"/>
</dbReference>
<evidence type="ECO:0000256" key="2">
    <source>
        <dbReference type="ARBA" id="ARBA00022723"/>
    </source>
</evidence>
<dbReference type="OrthoDB" id="5972258at2759"/>
<dbReference type="FunCoup" id="A0A7E5WVJ8">
    <property type="interactions" value="1030"/>
</dbReference>
<gene>
    <name evidence="8" type="primary">LOC113505705</name>
</gene>
<feature type="domain" description="C2 NT-type" evidence="5">
    <location>
        <begin position="8"/>
        <end position="158"/>
    </location>
</feature>
<feature type="compositionally biased region" description="Basic and acidic residues" evidence="3">
    <location>
        <begin position="837"/>
        <end position="854"/>
    </location>
</feature>
<sequence length="1347" mass="152833">MASVWKRLQRVNKRAAKFQYTASYHRVDLETSPKWKPNKLSVVWTRRSRRVITDPLEWEPSLKDPLKGSVIYTVPENRTVAVTLFKDSRTNELEDKDWTFVLEDVSVTGKRRRLAVCSLNMRRYASLEPSQRALLLTLEPATHKVRAASLQLTLHCVLLREGQATDEDMQSLASLLSVNNNSDIAVLEDLDEDDYTLSDNSTRQMLDLRQQMEEMTQSLTNSDIAATPNSVQSLNFDNSRTPTAPLSPAHTPATPVPRDTPNDNDPFDYPPKPKDTTTPLTKQAMKTEPPKFSSTPKAEVKTELKGVIFKPKTVAMRNLKPLELKTNLNSINLDRNENEKDEDSDKTPTAADMEKLFPGKFDKDKTPVQDLLEWCQSVTREYKSCRITNLTTSFRSGLAFCAIIHRFRPDLIYLRDVQDPYNIENFKKRYRFSQDVVKSVILPLIDQDLRRLSNRGNPIAPELQILVCLRFYATASFQIVCGDLLNVSQPAASNIVANISRLIALQQRHYIKYPQDMVSHRAQFAQLGQYQQNPGLRNVDGAIDCTHIKIVNTPGVEHHEAYRNRKSYFSINVQAVVGPFGNFMDIVARWAGSTHDSRIFQMCLLRTKYIHQQHTGYLIGDSGYPCLRFLLTPVGTPTTHAEQTFNRVHVKTRNVVERTFGRWKRRFPCRGLGNKLTTVSNIIVACAVLFNISLSTNDMMPSYEEDGEINEEVIYDESNSEGTTDGFAFRNTIISNYLHFHSTPSDFSGLQPDEAERNLRVALEASARLGIPQVLTAADVCSRHTPDRLAIMTYLFQLRAHFTGNELQVEQLGNDETESSYLVGRHDTDGSIPQELFSREISTRRSRNVMDRPRPVSQESQESRTSVERSSPEKPREVRDVRELLLHQSKAILGKMLSPARDQRPSAKWFADPLQVNEPPPVRPEKLMTRKELTDPFGSDEEEEQEPPPAPAVVSNGNNETAKPPEPKTPESPVAAPPAPPLVAHHAPSIPIGQQLLSRHDELKERARQLLEATKKEAREKDRKLRQNSKENEDLKELNGLRNGDVSPKKPMTEEERQVMLRERARKLIADARAGIVSPTSPLSPSRNSRTGTVEIISKQSVMDEIVAAGGVEQLDALLARTDSLPSSPGSRKSSASPDRSEDRHSEDTKSIKSLSLSAERRSPLHSFSALVDTVSPDTDAHDAEEGRETGSYIQSELEALEKEQCAIDERAAALEKQLRRVMESADNTEEEDRLMSQWFNLVNKKNALLRRQMQLNILEQEEDLSRRCELLARELRLSLGVDEWRKTPGQKRRERLLLQELLSAVNERDRLVQEMDEQERAIADDDEIERNLSQVEIQRKNNCILQ</sequence>
<organism evidence="7 8">
    <name type="scientific">Trichoplusia ni</name>
    <name type="common">Cabbage looper</name>
    <dbReference type="NCBI Taxonomy" id="7111"/>
    <lineage>
        <taxon>Eukaryota</taxon>
        <taxon>Metazoa</taxon>
        <taxon>Ecdysozoa</taxon>
        <taxon>Arthropoda</taxon>
        <taxon>Hexapoda</taxon>
        <taxon>Insecta</taxon>
        <taxon>Pterygota</taxon>
        <taxon>Neoptera</taxon>
        <taxon>Endopterygota</taxon>
        <taxon>Lepidoptera</taxon>
        <taxon>Glossata</taxon>
        <taxon>Ditrysia</taxon>
        <taxon>Noctuoidea</taxon>
        <taxon>Noctuidae</taxon>
        <taxon>Plusiinae</taxon>
        <taxon>Trichoplusia</taxon>
    </lineage>
</organism>
<feature type="compositionally biased region" description="Basic and acidic residues" evidence="3">
    <location>
        <begin position="923"/>
        <end position="934"/>
    </location>
</feature>
<evidence type="ECO:0000259" key="6">
    <source>
        <dbReference type="PROSITE" id="PS51848"/>
    </source>
</evidence>
<dbReference type="Pfam" id="PF10358">
    <property type="entry name" value="NT-C2"/>
    <property type="match status" value="1"/>
</dbReference>
<evidence type="ECO:0000256" key="1">
    <source>
        <dbReference type="ARBA" id="ARBA00001968"/>
    </source>
</evidence>
<feature type="region of interest" description="Disordered" evidence="3">
    <location>
        <begin position="821"/>
        <end position="879"/>
    </location>
</feature>
<dbReference type="GO" id="GO:0046872">
    <property type="term" value="F:metal ion binding"/>
    <property type="evidence" value="ECO:0007669"/>
    <property type="project" value="UniProtKB-KW"/>
</dbReference>
<accession>A0A7E5WVJ8</accession>
<feature type="compositionally biased region" description="Basic and acidic residues" evidence="3">
    <location>
        <begin position="861"/>
        <end position="879"/>
    </location>
</feature>
<feature type="compositionally biased region" description="Basic and acidic residues" evidence="3">
    <location>
        <begin position="1179"/>
        <end position="1189"/>
    </location>
</feature>
<dbReference type="Pfam" id="PF13359">
    <property type="entry name" value="DDE_Tnp_4"/>
    <property type="match status" value="1"/>
</dbReference>
<dbReference type="Pfam" id="PF00307">
    <property type="entry name" value="CH"/>
    <property type="match status" value="1"/>
</dbReference>
<dbReference type="InterPro" id="IPR027806">
    <property type="entry name" value="HARBI1_dom"/>
</dbReference>
<dbReference type="InParanoid" id="A0A7E5WVJ8"/>
<dbReference type="InterPro" id="IPR036872">
    <property type="entry name" value="CH_dom_sf"/>
</dbReference>
<dbReference type="SUPFAM" id="SSF47576">
    <property type="entry name" value="Calponin-homology domain, CH-domain"/>
    <property type="match status" value="2"/>
</dbReference>
<feature type="region of interest" description="Disordered" evidence="3">
    <location>
        <begin position="1072"/>
        <end position="1091"/>
    </location>
</feature>
<dbReference type="SMART" id="SM01203">
    <property type="entry name" value="DUF3585"/>
    <property type="match status" value="1"/>
</dbReference>
<keyword evidence="2" id="KW-0479">Metal-binding</keyword>
<dbReference type="Proteomes" id="UP000322000">
    <property type="component" value="Chromosome 26"/>
</dbReference>
<name>A0A7E5WVJ8_TRINI</name>
<dbReference type="PROSITE" id="PS50021">
    <property type="entry name" value="CH"/>
    <property type="match status" value="1"/>
</dbReference>
<dbReference type="GeneID" id="113505705"/>
<dbReference type="RefSeq" id="XP_026744312.1">
    <property type="nucleotide sequence ID" value="XM_026888511.1"/>
</dbReference>
<dbReference type="PANTHER" id="PTHR23167">
    <property type="entry name" value="CALPONIN HOMOLOGY DOMAIN-CONTAINING PROTEIN DDB_G0272472-RELATED"/>
    <property type="match status" value="1"/>
</dbReference>
<dbReference type="InterPro" id="IPR019448">
    <property type="entry name" value="NT-C2"/>
</dbReference>
<reference evidence="8" key="1">
    <citation type="submission" date="2025-08" db="UniProtKB">
        <authorList>
            <consortium name="RefSeq"/>
        </authorList>
    </citation>
    <scope>IDENTIFICATION</scope>
</reference>
<feature type="region of interest" description="Disordered" evidence="3">
    <location>
        <begin position="232"/>
        <end position="298"/>
    </location>
</feature>
<feature type="compositionally biased region" description="Basic and acidic residues" evidence="3">
    <location>
        <begin position="1139"/>
        <end position="1151"/>
    </location>
</feature>
<feature type="region of interest" description="Disordered" evidence="3">
    <location>
        <begin position="896"/>
        <end position="1062"/>
    </location>
</feature>
<evidence type="ECO:0000313" key="8">
    <source>
        <dbReference type="RefSeq" id="XP_026744312.1"/>
    </source>
</evidence>
<feature type="domain" description="Calponin-homology (CH)" evidence="4">
    <location>
        <begin position="365"/>
        <end position="474"/>
    </location>
</feature>
<dbReference type="PROSITE" id="PS51840">
    <property type="entry name" value="C2_NT"/>
    <property type="match status" value="1"/>
</dbReference>
<dbReference type="InterPro" id="IPR001715">
    <property type="entry name" value="CH_dom"/>
</dbReference>
<feature type="compositionally biased region" description="Basic and acidic residues" evidence="3">
    <location>
        <begin position="998"/>
        <end position="1039"/>
    </location>
</feature>
<evidence type="ECO:0000256" key="3">
    <source>
        <dbReference type="SAM" id="MobiDB-lite"/>
    </source>
</evidence>
<dbReference type="Pfam" id="PF12130">
    <property type="entry name" value="bMERB_dom"/>
    <property type="match status" value="1"/>
</dbReference>
<feature type="domain" description="BMERB" evidence="6">
    <location>
        <begin position="1180"/>
        <end position="1332"/>
    </location>
</feature>
<dbReference type="PANTHER" id="PTHR23167:SF46">
    <property type="entry name" value="EPS15 HOMOLOGY DOMAIN CONTAINING PROTEIN-BINDING PROTEIN 1, ISOFORM F"/>
    <property type="match status" value="1"/>
</dbReference>
<comment type="cofactor">
    <cofactor evidence="1">
        <name>a divalent metal cation</name>
        <dbReference type="ChEBI" id="CHEBI:60240"/>
    </cofactor>
</comment>
<dbReference type="CTD" id="23301"/>
<protein>
    <submittedName>
        <fullName evidence="8">EH domain-binding protein 1</fullName>
    </submittedName>
</protein>
<evidence type="ECO:0000259" key="4">
    <source>
        <dbReference type="PROSITE" id="PS50021"/>
    </source>
</evidence>
<proteinExistence type="predicted"/>
<feature type="compositionally biased region" description="Polar residues" evidence="3">
    <location>
        <begin position="232"/>
        <end position="244"/>
    </location>
</feature>
<feature type="compositionally biased region" description="Low complexity" evidence="3">
    <location>
        <begin position="1124"/>
        <end position="1138"/>
    </location>
</feature>
<dbReference type="KEGG" id="tnl:113505705"/>
<feature type="compositionally biased region" description="Basic and acidic residues" evidence="3">
    <location>
        <begin position="1047"/>
        <end position="1062"/>
    </location>
</feature>
<evidence type="ECO:0000313" key="7">
    <source>
        <dbReference type="Proteomes" id="UP000322000"/>
    </source>
</evidence>
<dbReference type="Gene3D" id="1.10.418.10">
    <property type="entry name" value="Calponin-like domain"/>
    <property type="match status" value="2"/>
</dbReference>
<evidence type="ECO:0000259" key="5">
    <source>
        <dbReference type="PROSITE" id="PS51840"/>
    </source>
</evidence>
<dbReference type="InterPro" id="IPR050540">
    <property type="entry name" value="F-actin_Monoox_Mical"/>
</dbReference>
<feature type="compositionally biased region" description="Polar residues" evidence="3">
    <location>
        <begin position="1078"/>
        <end position="1091"/>
    </location>
</feature>
<feature type="region of interest" description="Disordered" evidence="3">
    <location>
        <begin position="1120"/>
        <end position="1190"/>
    </location>
</feature>